<dbReference type="EMBL" id="RBRE01000025">
    <property type="protein sequence ID" value="RMQ48777.1"/>
    <property type="molecule type" value="Genomic_DNA"/>
</dbReference>
<evidence type="ECO:0000313" key="2">
    <source>
        <dbReference type="EMBL" id="RMQ48777.1"/>
    </source>
</evidence>
<evidence type="ECO:0000256" key="1">
    <source>
        <dbReference type="SAM" id="MobiDB-lite"/>
    </source>
</evidence>
<accession>A0A3M4M4S4</accession>
<dbReference type="NCBIfam" id="TIGR01551">
    <property type="entry name" value="major_capsid_P2"/>
    <property type="match status" value="1"/>
</dbReference>
<gene>
    <name evidence="2" type="ORF">ALQ04_04298</name>
</gene>
<evidence type="ECO:0000313" key="3">
    <source>
        <dbReference type="Proteomes" id="UP000277236"/>
    </source>
</evidence>
<reference evidence="2 3" key="1">
    <citation type="submission" date="2018-08" db="EMBL/GenBank/DDBJ databases">
        <title>Recombination of ecologically and evolutionarily significant loci maintains genetic cohesion in the Pseudomonas syringae species complex.</title>
        <authorList>
            <person name="Dillon M."/>
            <person name="Thakur S."/>
            <person name="Almeida R.N.D."/>
            <person name="Weir B.S."/>
            <person name="Guttman D.S."/>
        </authorList>
    </citation>
    <scope>NUCLEOTIDE SEQUENCE [LARGE SCALE GENOMIC DNA]</scope>
    <source>
        <strain evidence="2 3">ICMP 3353</strain>
    </source>
</reference>
<feature type="region of interest" description="Disordered" evidence="1">
    <location>
        <begin position="75"/>
        <end position="94"/>
    </location>
</feature>
<dbReference type="AlphaFoldDB" id="A0A3M4M4S4"/>
<dbReference type="Proteomes" id="UP000277236">
    <property type="component" value="Unassembled WGS sequence"/>
</dbReference>
<dbReference type="RefSeq" id="WP_122314925.1">
    <property type="nucleotide sequence ID" value="NZ_RBRE01000025.1"/>
</dbReference>
<protein>
    <submittedName>
        <fullName evidence="2">Capsid protein</fullName>
    </submittedName>
</protein>
<dbReference type="Pfam" id="PF05125">
    <property type="entry name" value="Phage_cap_P2"/>
    <property type="match status" value="1"/>
</dbReference>
<proteinExistence type="predicted"/>
<dbReference type="OrthoDB" id="5464529at2"/>
<organism evidence="2 3">
    <name type="scientific">Pseudomonas cichorii</name>
    <dbReference type="NCBI Taxonomy" id="36746"/>
    <lineage>
        <taxon>Bacteria</taxon>
        <taxon>Pseudomonadati</taxon>
        <taxon>Pseudomonadota</taxon>
        <taxon>Gammaproteobacteria</taxon>
        <taxon>Pseudomonadales</taxon>
        <taxon>Pseudomonadaceae</taxon>
        <taxon>Pseudomonas</taxon>
    </lineage>
</organism>
<comment type="caution">
    <text evidence="2">The sequence shown here is derived from an EMBL/GenBank/DDBJ whole genome shotgun (WGS) entry which is preliminary data.</text>
</comment>
<name>A0A3M4M4S4_PSECI</name>
<feature type="compositionally biased region" description="Basic and acidic residues" evidence="1">
    <location>
        <begin position="82"/>
        <end position="91"/>
    </location>
</feature>
<dbReference type="InterPro" id="IPR006441">
    <property type="entry name" value="Phage_P2_GpN"/>
</dbReference>
<sequence length="345" mass="37996">MANLSAKGAKKYAELQAAIAVSYGVPEPTQMFSVEATVAQELNEAITARSDFLEKINVIMVTEIKGEKVFIGVSGPVTGRTNTKENDREPSDVSQLDDDQYELFPTESDVALPYATIDAWAKFPDFKDRYSAAVQKRIAQDRIVVGFHGVSAAAQTDRKTNPKLQDVNKGWLQQLREKVPHQVMKEGKAGSGKVTMGKGGDYANLDALVHDAVQLVDENLREDGDLVAIIGSDLLAADKAKLYSAQGDTPTEKERIELSQVIATYGGKPAYSVPNFPPNSVLVTSFDNLSIYVQESSWRKQTVENPKRNRVEDYNSRNEGYVIEQLEKAALIENVEVLPDPEQEA</sequence>